<reference evidence="1" key="1">
    <citation type="submission" date="2025-08" db="UniProtKB">
        <authorList>
            <consortium name="Ensembl"/>
        </authorList>
    </citation>
    <scope>IDENTIFICATION</scope>
</reference>
<accession>A0A8D2KXB4</accession>
<dbReference type="PANTHER" id="PTHR12552">
    <property type="entry name" value="OLIGOPHRENIN 1"/>
    <property type="match status" value="1"/>
</dbReference>
<protein>
    <submittedName>
        <fullName evidence="1">Uncharacterized protein</fullName>
    </submittedName>
</protein>
<proteinExistence type="predicted"/>
<sequence>MPTSSLVTVLGREEDCDRDFSARTCIGLCHYFPLYRKGKLNLSMAVQKFSQSLQDFQFECIGDAETDDEISIGECFILAVEFNCPKRHLTVQKEYSFHSNKQLSQGQFSERLFKVFVHFIA</sequence>
<evidence type="ECO:0000313" key="1">
    <source>
        <dbReference type="Ensembl" id="ENSVKKP00000013616.1"/>
    </source>
</evidence>
<dbReference type="PANTHER" id="PTHR12552:SF3">
    <property type="entry name" value="RHO GTPASE-ACTIVATING PROTEIN 42"/>
    <property type="match status" value="1"/>
</dbReference>
<dbReference type="InterPro" id="IPR047234">
    <property type="entry name" value="GRAF_fam"/>
</dbReference>
<dbReference type="AlphaFoldDB" id="A0A8D2KXB4"/>
<organism evidence="1 2">
    <name type="scientific">Varanus komodoensis</name>
    <name type="common">Komodo dragon</name>
    <dbReference type="NCBI Taxonomy" id="61221"/>
    <lineage>
        <taxon>Eukaryota</taxon>
        <taxon>Metazoa</taxon>
        <taxon>Chordata</taxon>
        <taxon>Craniata</taxon>
        <taxon>Vertebrata</taxon>
        <taxon>Euteleostomi</taxon>
        <taxon>Lepidosauria</taxon>
        <taxon>Squamata</taxon>
        <taxon>Bifurcata</taxon>
        <taxon>Unidentata</taxon>
        <taxon>Episquamata</taxon>
        <taxon>Toxicofera</taxon>
        <taxon>Anguimorpha</taxon>
        <taxon>Paleoanguimorpha</taxon>
        <taxon>Varanoidea</taxon>
        <taxon>Varanidae</taxon>
        <taxon>Varanus</taxon>
    </lineage>
</organism>
<dbReference type="Ensembl" id="ENSVKKT00000013943.1">
    <property type="protein sequence ID" value="ENSVKKP00000013616.1"/>
    <property type="gene ID" value="ENSVKKG00000009392.1"/>
</dbReference>
<dbReference type="GO" id="GO:0005096">
    <property type="term" value="F:GTPase activator activity"/>
    <property type="evidence" value="ECO:0007669"/>
    <property type="project" value="InterPro"/>
</dbReference>
<keyword evidence="2" id="KW-1185">Reference proteome</keyword>
<dbReference type="Proteomes" id="UP000694545">
    <property type="component" value="Unplaced"/>
</dbReference>
<evidence type="ECO:0000313" key="2">
    <source>
        <dbReference type="Proteomes" id="UP000694545"/>
    </source>
</evidence>
<name>A0A8D2KXB4_VARKO</name>
<reference evidence="1" key="2">
    <citation type="submission" date="2025-09" db="UniProtKB">
        <authorList>
            <consortium name="Ensembl"/>
        </authorList>
    </citation>
    <scope>IDENTIFICATION</scope>
</reference>